<reference evidence="4" key="1">
    <citation type="submission" date="2016-10" db="EMBL/GenBank/DDBJ databases">
        <authorList>
            <person name="Varghese N."/>
            <person name="Submissions S."/>
        </authorList>
    </citation>
    <scope>NUCLEOTIDE SEQUENCE [LARGE SCALE GENOMIC DNA]</scope>
    <source>
        <strain evidence="4">DSM 26348</strain>
    </source>
</reference>
<dbReference type="RefSeq" id="WP_139228399.1">
    <property type="nucleotide sequence ID" value="NZ_FOQD01000007.1"/>
</dbReference>
<keyword evidence="2" id="KW-1133">Transmembrane helix</keyword>
<dbReference type="EMBL" id="FOQD01000007">
    <property type="protein sequence ID" value="SFI25398.1"/>
    <property type="molecule type" value="Genomic_DNA"/>
</dbReference>
<name>A0A1I3GPI8_9PLAN</name>
<gene>
    <name evidence="3" type="ORF">SAMN05421753_10781</name>
</gene>
<keyword evidence="2" id="KW-0472">Membrane</keyword>
<feature type="region of interest" description="Disordered" evidence="1">
    <location>
        <begin position="32"/>
        <end position="76"/>
    </location>
</feature>
<feature type="transmembrane region" description="Helical" evidence="2">
    <location>
        <begin position="6"/>
        <end position="25"/>
    </location>
</feature>
<evidence type="ECO:0000256" key="1">
    <source>
        <dbReference type="SAM" id="MobiDB-lite"/>
    </source>
</evidence>
<organism evidence="3 4">
    <name type="scientific">Planctomicrobium piriforme</name>
    <dbReference type="NCBI Taxonomy" id="1576369"/>
    <lineage>
        <taxon>Bacteria</taxon>
        <taxon>Pseudomonadati</taxon>
        <taxon>Planctomycetota</taxon>
        <taxon>Planctomycetia</taxon>
        <taxon>Planctomycetales</taxon>
        <taxon>Planctomycetaceae</taxon>
        <taxon>Planctomicrobium</taxon>
    </lineage>
</organism>
<dbReference type="STRING" id="1576369.SAMN05421753_10781"/>
<evidence type="ECO:0000313" key="3">
    <source>
        <dbReference type="EMBL" id="SFI25398.1"/>
    </source>
</evidence>
<accession>A0A1I3GPI8</accession>
<keyword evidence="4" id="KW-1185">Reference proteome</keyword>
<protein>
    <submittedName>
        <fullName evidence="3">Uncharacterized protein</fullName>
    </submittedName>
</protein>
<dbReference type="AlphaFoldDB" id="A0A1I3GPI8"/>
<dbReference type="OrthoDB" id="9979549at2"/>
<keyword evidence="2" id="KW-0812">Transmembrane</keyword>
<sequence>MKTSRIFGGAIVGALLLGIWFGQFWKGPGLGGSGSGDGKPESGSVDTRAEVRSISGTGAVGPTARTNEASTPAGPEIGLPAQMVTVVIHGNQYRLVQGDDFKLGSDVTLDDIKRQAADTTGTPEGIRVRVVKEKSAQEGPRSDLLTALAEAGVKREEIQERAEFIK</sequence>
<evidence type="ECO:0000313" key="4">
    <source>
        <dbReference type="Proteomes" id="UP000199518"/>
    </source>
</evidence>
<evidence type="ECO:0000256" key="2">
    <source>
        <dbReference type="SAM" id="Phobius"/>
    </source>
</evidence>
<dbReference type="Proteomes" id="UP000199518">
    <property type="component" value="Unassembled WGS sequence"/>
</dbReference>
<proteinExistence type="predicted"/>